<dbReference type="PANTHER" id="PTHR23507:SF1">
    <property type="entry name" value="FI18259P1-RELATED"/>
    <property type="match status" value="1"/>
</dbReference>
<accession>A0A7R9KNI9</accession>
<keyword evidence="7" id="KW-1185">Reference proteome</keyword>
<feature type="transmembrane region" description="Helical" evidence="5">
    <location>
        <begin position="329"/>
        <end position="350"/>
    </location>
</feature>
<dbReference type="OrthoDB" id="6506707at2759"/>
<feature type="transmembrane region" description="Helical" evidence="5">
    <location>
        <begin position="57"/>
        <end position="77"/>
    </location>
</feature>
<feature type="transmembrane region" description="Helical" evidence="5">
    <location>
        <begin position="446"/>
        <end position="468"/>
    </location>
</feature>
<dbReference type="PANTHER" id="PTHR23507">
    <property type="entry name" value="ZGC:174356"/>
    <property type="match status" value="1"/>
</dbReference>
<evidence type="ECO:0000256" key="5">
    <source>
        <dbReference type="SAM" id="Phobius"/>
    </source>
</evidence>
<feature type="transmembrane region" description="Helical" evidence="5">
    <location>
        <begin position="194"/>
        <end position="215"/>
    </location>
</feature>
<dbReference type="InterPro" id="IPR011701">
    <property type="entry name" value="MFS"/>
</dbReference>
<sequence length="495" mass="55489">MFVMSLKGVPTGQLVEDKLCLFKYRQNVSYCLQLAKMTEMEDTVGLKLPILTEMTKLTLYATLILTIPSILASLFIGAWTDRYQPAKKILLIVGAVCGAVDAVANMLNVYYYDSSAYYILLPPITMIFSGGMLGLLTSFWAYIALTTPRKWLAIRMTIAEVMMSIASPVGTYIGGAVLNTNPLWANSGQLHNYMGVYMICGVVYLLATIWTLFMIDERKDMEAFQRDFGSINGEEEDMSLREEMANKQKQYDDNRHIHPIRLLFNCRNVKDMFTTCCKRRTNYVRLQLWLLFVSMAIFVIAFMGPIVFLYSFVQIIYKWDSQMFSNISAAGSFISIGAVFFVTPILIKVLRFKDTTLSLIGLAAFGGQNLLRGIILNPIGYYLSMPVGAMAAMATIGIRSHFSKIVEPRELGKVSSLMAAIDSVMPLIGSAFYTSVFNATIHSNPGLSFIITGALMSVPFAVMIWIHFFTVLPDFQSRAIEVDINSNDESNEERI</sequence>
<dbReference type="GO" id="GO:0022857">
    <property type="term" value="F:transmembrane transporter activity"/>
    <property type="evidence" value="ECO:0007669"/>
    <property type="project" value="InterPro"/>
</dbReference>
<dbReference type="SUPFAM" id="SSF103473">
    <property type="entry name" value="MFS general substrate transporter"/>
    <property type="match status" value="1"/>
</dbReference>
<gene>
    <name evidence="6" type="ORF">OSB1V03_LOCUS6823</name>
</gene>
<reference evidence="6" key="1">
    <citation type="submission" date="2020-11" db="EMBL/GenBank/DDBJ databases">
        <authorList>
            <person name="Tran Van P."/>
        </authorList>
    </citation>
    <scope>NUCLEOTIDE SEQUENCE</scope>
</reference>
<keyword evidence="2 5" id="KW-0812">Transmembrane</keyword>
<evidence type="ECO:0000256" key="1">
    <source>
        <dbReference type="ARBA" id="ARBA00004141"/>
    </source>
</evidence>
<evidence type="ECO:0000256" key="4">
    <source>
        <dbReference type="ARBA" id="ARBA00023136"/>
    </source>
</evidence>
<dbReference type="Proteomes" id="UP000759131">
    <property type="component" value="Unassembled WGS sequence"/>
</dbReference>
<dbReference type="Pfam" id="PF07690">
    <property type="entry name" value="MFS_1"/>
    <property type="match status" value="1"/>
</dbReference>
<dbReference type="EMBL" id="OC858382">
    <property type="protein sequence ID" value="CAD7626390.1"/>
    <property type="molecule type" value="Genomic_DNA"/>
</dbReference>
<keyword evidence="3 5" id="KW-1133">Transmembrane helix</keyword>
<evidence type="ECO:0000313" key="6">
    <source>
        <dbReference type="EMBL" id="CAD7626390.1"/>
    </source>
</evidence>
<feature type="transmembrane region" description="Helical" evidence="5">
    <location>
        <begin position="381"/>
        <end position="402"/>
    </location>
</feature>
<feature type="transmembrane region" description="Helical" evidence="5">
    <location>
        <begin position="89"/>
        <end position="111"/>
    </location>
</feature>
<name>A0A7R9KNI9_9ACAR</name>
<dbReference type="AlphaFoldDB" id="A0A7R9KNI9"/>
<feature type="transmembrane region" description="Helical" evidence="5">
    <location>
        <begin position="117"/>
        <end position="145"/>
    </location>
</feature>
<feature type="transmembrane region" description="Helical" evidence="5">
    <location>
        <begin position="288"/>
        <end position="317"/>
    </location>
</feature>
<dbReference type="EMBL" id="CAJPIZ010003807">
    <property type="protein sequence ID" value="CAG2106820.1"/>
    <property type="molecule type" value="Genomic_DNA"/>
</dbReference>
<feature type="transmembrane region" description="Helical" evidence="5">
    <location>
        <begin position="414"/>
        <end position="434"/>
    </location>
</feature>
<evidence type="ECO:0000256" key="2">
    <source>
        <dbReference type="ARBA" id="ARBA00022692"/>
    </source>
</evidence>
<proteinExistence type="predicted"/>
<feature type="non-terminal residue" evidence="6">
    <location>
        <position position="1"/>
    </location>
</feature>
<evidence type="ECO:0000313" key="7">
    <source>
        <dbReference type="Proteomes" id="UP000759131"/>
    </source>
</evidence>
<keyword evidence="4 5" id="KW-0472">Membrane</keyword>
<dbReference type="InterPro" id="IPR036259">
    <property type="entry name" value="MFS_trans_sf"/>
</dbReference>
<dbReference type="Gene3D" id="1.20.1250.20">
    <property type="entry name" value="MFS general substrate transporter like domains"/>
    <property type="match status" value="1"/>
</dbReference>
<protein>
    <submittedName>
        <fullName evidence="6">Uncharacterized protein</fullName>
    </submittedName>
</protein>
<dbReference type="GO" id="GO:0016020">
    <property type="term" value="C:membrane"/>
    <property type="evidence" value="ECO:0007669"/>
    <property type="project" value="UniProtKB-SubCell"/>
</dbReference>
<evidence type="ECO:0000256" key="3">
    <source>
        <dbReference type="ARBA" id="ARBA00022989"/>
    </source>
</evidence>
<feature type="transmembrane region" description="Helical" evidence="5">
    <location>
        <begin position="357"/>
        <end position="375"/>
    </location>
</feature>
<organism evidence="6">
    <name type="scientific">Medioppia subpectinata</name>
    <dbReference type="NCBI Taxonomy" id="1979941"/>
    <lineage>
        <taxon>Eukaryota</taxon>
        <taxon>Metazoa</taxon>
        <taxon>Ecdysozoa</taxon>
        <taxon>Arthropoda</taxon>
        <taxon>Chelicerata</taxon>
        <taxon>Arachnida</taxon>
        <taxon>Acari</taxon>
        <taxon>Acariformes</taxon>
        <taxon>Sarcoptiformes</taxon>
        <taxon>Oribatida</taxon>
        <taxon>Brachypylina</taxon>
        <taxon>Oppioidea</taxon>
        <taxon>Oppiidae</taxon>
        <taxon>Medioppia</taxon>
    </lineage>
</organism>
<comment type="subcellular location">
    <subcellularLocation>
        <location evidence="1">Membrane</location>
        <topology evidence="1">Multi-pass membrane protein</topology>
    </subcellularLocation>
</comment>
<feature type="transmembrane region" description="Helical" evidence="5">
    <location>
        <begin position="152"/>
        <end position="174"/>
    </location>
</feature>